<evidence type="ECO:0000313" key="1">
    <source>
        <dbReference type="Proteomes" id="UP000887564"/>
    </source>
</evidence>
<dbReference type="WBParaSite" id="PEQ_0000876601-mRNA-1">
    <property type="protein sequence ID" value="PEQ_0000876601-mRNA-1"/>
    <property type="gene ID" value="PEQ_0000876601"/>
</dbReference>
<organism evidence="1 2">
    <name type="scientific">Parascaris equorum</name>
    <name type="common">Equine roundworm</name>
    <dbReference type="NCBI Taxonomy" id="6256"/>
    <lineage>
        <taxon>Eukaryota</taxon>
        <taxon>Metazoa</taxon>
        <taxon>Ecdysozoa</taxon>
        <taxon>Nematoda</taxon>
        <taxon>Chromadorea</taxon>
        <taxon>Rhabditida</taxon>
        <taxon>Spirurina</taxon>
        <taxon>Ascaridomorpha</taxon>
        <taxon>Ascaridoidea</taxon>
        <taxon>Ascarididae</taxon>
        <taxon>Parascaris</taxon>
    </lineage>
</organism>
<name>A0A914S396_PAREQ</name>
<keyword evidence="1" id="KW-1185">Reference proteome</keyword>
<evidence type="ECO:0000313" key="2">
    <source>
        <dbReference type="WBParaSite" id="PEQ_0000876601-mRNA-1"/>
    </source>
</evidence>
<proteinExistence type="predicted"/>
<reference evidence="2" key="1">
    <citation type="submission" date="2022-11" db="UniProtKB">
        <authorList>
            <consortium name="WormBaseParasite"/>
        </authorList>
    </citation>
    <scope>IDENTIFICATION</scope>
</reference>
<dbReference type="Proteomes" id="UP000887564">
    <property type="component" value="Unplaced"/>
</dbReference>
<dbReference type="AlphaFoldDB" id="A0A914S396"/>
<sequence length="40" mass="4222">MQLEFDLINDGRGIGTDTDERLHVIAIAQGGPADGKLQVG</sequence>
<protein>
    <submittedName>
        <fullName evidence="2">Uncharacterized protein</fullName>
    </submittedName>
</protein>
<accession>A0A914S396</accession>